<evidence type="ECO:0000256" key="1">
    <source>
        <dbReference type="ARBA" id="ARBA00004141"/>
    </source>
</evidence>
<dbReference type="AlphaFoldDB" id="A0AAN5D9L7"/>
<organism evidence="9 10">
    <name type="scientific">Pristionchus mayeri</name>
    <dbReference type="NCBI Taxonomy" id="1317129"/>
    <lineage>
        <taxon>Eukaryota</taxon>
        <taxon>Metazoa</taxon>
        <taxon>Ecdysozoa</taxon>
        <taxon>Nematoda</taxon>
        <taxon>Chromadorea</taxon>
        <taxon>Rhabditida</taxon>
        <taxon>Rhabditina</taxon>
        <taxon>Diplogasteromorpha</taxon>
        <taxon>Diplogasteroidea</taxon>
        <taxon>Neodiplogasteridae</taxon>
        <taxon>Pristionchus</taxon>
    </lineage>
</organism>
<evidence type="ECO:0000256" key="6">
    <source>
        <dbReference type="ARBA" id="ARBA00023136"/>
    </source>
</evidence>
<dbReference type="InterPro" id="IPR000175">
    <property type="entry name" value="Na/ntran_symport"/>
</dbReference>
<evidence type="ECO:0000256" key="5">
    <source>
        <dbReference type="ARBA" id="ARBA00022989"/>
    </source>
</evidence>
<feature type="region of interest" description="Disordered" evidence="8">
    <location>
        <begin position="1"/>
        <end position="34"/>
    </location>
</feature>
<accession>A0AAN5D9L7</accession>
<dbReference type="GO" id="GO:0015293">
    <property type="term" value="F:symporter activity"/>
    <property type="evidence" value="ECO:0007669"/>
    <property type="project" value="UniProtKB-KW"/>
</dbReference>
<keyword evidence="4" id="KW-0769">Symport</keyword>
<evidence type="ECO:0000256" key="4">
    <source>
        <dbReference type="ARBA" id="ARBA00022847"/>
    </source>
</evidence>
<keyword evidence="5" id="KW-1133">Transmembrane helix</keyword>
<proteinExistence type="predicted"/>
<dbReference type="GO" id="GO:0016020">
    <property type="term" value="C:membrane"/>
    <property type="evidence" value="ECO:0007669"/>
    <property type="project" value="UniProtKB-SubCell"/>
</dbReference>
<evidence type="ECO:0000256" key="7">
    <source>
        <dbReference type="PIRSR" id="PIRSR600175-1"/>
    </source>
</evidence>
<dbReference type="SUPFAM" id="SSF161070">
    <property type="entry name" value="SNF-like"/>
    <property type="match status" value="1"/>
</dbReference>
<dbReference type="GO" id="GO:0046872">
    <property type="term" value="F:metal ion binding"/>
    <property type="evidence" value="ECO:0007669"/>
    <property type="project" value="UniProtKB-KW"/>
</dbReference>
<feature type="non-terminal residue" evidence="9">
    <location>
        <position position="65"/>
    </location>
</feature>
<name>A0AAN5D9L7_9BILA</name>
<comment type="subcellular location">
    <subcellularLocation>
        <location evidence="1">Membrane</location>
        <topology evidence="1">Multi-pass membrane protein</topology>
    </subcellularLocation>
</comment>
<dbReference type="InterPro" id="IPR037272">
    <property type="entry name" value="SNS_sf"/>
</dbReference>
<feature type="compositionally biased region" description="Low complexity" evidence="8">
    <location>
        <begin position="1"/>
        <end position="14"/>
    </location>
</feature>
<keyword evidence="10" id="KW-1185">Reference proteome</keyword>
<keyword evidence="7" id="KW-0479">Metal-binding</keyword>
<keyword evidence="3" id="KW-0812">Transmembrane</keyword>
<evidence type="ECO:0000256" key="2">
    <source>
        <dbReference type="ARBA" id="ARBA00022448"/>
    </source>
</evidence>
<reference evidence="10" key="1">
    <citation type="submission" date="2022-10" db="EMBL/GenBank/DDBJ databases">
        <title>Genome assembly of Pristionchus species.</title>
        <authorList>
            <person name="Yoshida K."/>
            <person name="Sommer R.J."/>
        </authorList>
    </citation>
    <scope>NUCLEOTIDE SEQUENCE [LARGE SCALE GENOMIC DNA]</scope>
    <source>
        <strain evidence="10">RS5460</strain>
    </source>
</reference>
<keyword evidence="6" id="KW-0472">Membrane</keyword>
<evidence type="ECO:0000256" key="8">
    <source>
        <dbReference type="SAM" id="MobiDB-lite"/>
    </source>
</evidence>
<evidence type="ECO:0000313" key="10">
    <source>
        <dbReference type="Proteomes" id="UP001328107"/>
    </source>
</evidence>
<evidence type="ECO:0000313" key="9">
    <source>
        <dbReference type="EMBL" id="GMR57984.1"/>
    </source>
</evidence>
<feature type="binding site" evidence="7">
    <location>
        <position position="53"/>
    </location>
    <ligand>
        <name>Na(+)</name>
        <dbReference type="ChEBI" id="CHEBI:29101"/>
        <label>1</label>
    </ligand>
</feature>
<keyword evidence="7" id="KW-0915">Sodium</keyword>
<comment type="caution">
    <text evidence="9">The sequence shown here is derived from an EMBL/GenBank/DDBJ whole genome shotgun (WGS) entry which is preliminary data.</text>
</comment>
<dbReference type="PROSITE" id="PS50267">
    <property type="entry name" value="NA_NEUROTRAN_SYMP_3"/>
    <property type="match status" value="1"/>
</dbReference>
<feature type="binding site" evidence="7">
    <location>
        <position position="55"/>
    </location>
    <ligand>
        <name>Na(+)</name>
        <dbReference type="ChEBI" id="CHEBI:29101"/>
        <label>1</label>
    </ligand>
</feature>
<gene>
    <name evidence="9" type="ORF">PMAYCL1PPCAC_28179</name>
</gene>
<evidence type="ECO:0000256" key="3">
    <source>
        <dbReference type="ARBA" id="ARBA00022692"/>
    </source>
</evidence>
<feature type="binding site" evidence="7">
    <location>
        <position position="56"/>
    </location>
    <ligand>
        <name>Na(+)</name>
        <dbReference type="ChEBI" id="CHEBI:29101"/>
        <label>1</label>
    </ligand>
</feature>
<keyword evidence="2" id="KW-0813">Transport</keyword>
<sequence>MSSSVSDSTVRSSVDGIDSVALTPGGLPERDPEACEHRGEFHSKTQYMLTCIGYAVGLGNIWRFP</sequence>
<dbReference type="Proteomes" id="UP001328107">
    <property type="component" value="Unassembled WGS sequence"/>
</dbReference>
<protein>
    <submittedName>
        <fullName evidence="9">Uncharacterized protein</fullName>
    </submittedName>
</protein>
<dbReference type="EMBL" id="BTRK01000006">
    <property type="protein sequence ID" value="GMR57984.1"/>
    <property type="molecule type" value="Genomic_DNA"/>
</dbReference>
<dbReference type="Pfam" id="PF00209">
    <property type="entry name" value="SNF"/>
    <property type="match status" value="1"/>
</dbReference>
<feature type="binding site" evidence="7">
    <location>
        <position position="60"/>
    </location>
    <ligand>
        <name>Na(+)</name>
        <dbReference type="ChEBI" id="CHEBI:29101"/>
        <label>1</label>
    </ligand>
</feature>